<dbReference type="GO" id="GO:0000981">
    <property type="term" value="F:DNA-binding transcription factor activity, RNA polymerase II-specific"/>
    <property type="evidence" value="ECO:0007669"/>
    <property type="project" value="InterPro"/>
</dbReference>
<keyword evidence="2" id="KW-0479">Metal-binding</keyword>
<name>A0AA38R646_9PEZI</name>
<feature type="compositionally biased region" description="Low complexity" evidence="8">
    <location>
        <begin position="785"/>
        <end position="800"/>
    </location>
</feature>
<dbReference type="InterPro" id="IPR036864">
    <property type="entry name" value="Zn2-C6_fun-type_DNA-bd_sf"/>
</dbReference>
<dbReference type="PROSITE" id="PS50048">
    <property type="entry name" value="ZN2_CY6_FUNGAL_2"/>
    <property type="match status" value="1"/>
</dbReference>
<evidence type="ECO:0000259" key="9">
    <source>
        <dbReference type="PROSITE" id="PS50048"/>
    </source>
</evidence>
<dbReference type="GO" id="GO:0045944">
    <property type="term" value="P:positive regulation of transcription by RNA polymerase II"/>
    <property type="evidence" value="ECO:0007669"/>
    <property type="project" value="TreeGrafter"/>
</dbReference>
<dbReference type="InterPro" id="IPR001138">
    <property type="entry name" value="Zn2Cys6_DnaBD"/>
</dbReference>
<evidence type="ECO:0000256" key="4">
    <source>
        <dbReference type="ARBA" id="ARBA00023015"/>
    </source>
</evidence>
<gene>
    <name evidence="10" type="ORF">NKR23_g8601</name>
</gene>
<feature type="region of interest" description="Disordered" evidence="8">
    <location>
        <begin position="619"/>
        <end position="663"/>
    </location>
</feature>
<sequence>MDAPDVLRQGPGPGSVIPGPPPQLFYYTPQPPPVPVQQRDDVSESDGPSHRIAHTLTACCRCRQRKTRCDPTLPRCLPCERSGSTCEYYDTTKGRRISRFYVVKLQDKVRQLEAELAQYTDEDNDYPRSMEDVVRPGGLVRLNETDETPRYLGPSSGIAMTRLLMEQAKRYTDSKRIAELVPELRARRLDRMNRMQSIVSMGGSISGPTGPAARKRSYPMISAHPAQKLPQRPIADKLVDVYKQRAQFFTPTLHETVFAKDLEDVYNDSTDPYQNFVVRIVLAISLQKLDTNYAGLADSYWLAAMQFFEDVIRPKDLKTLQCLVLIGQYSLLTPTRTAAYYIVGLATRICQQLGLAEEETLYTRFSGDRLIEDMARRMSWIVAGNEFGLAHTMGRPNGWAKGNDLIDVKFFEAVDDEYIVEGGPTDGPLSEKKLVAIHFCKMRVRQAEIRRLCYEKKRPEPQDDTSPSFVDMERKLQQWLDTAPEEPAWCRPWFTGRYHGMRLILNRPSPQIPKPSSQSALKCYESAAYIINLSDQQVKKAAVDITWVFLIVLNSAVNALLWSVSYREVREAHPREEVGTLIRVSLDIIHQSSERWPGSQSAEHLYVTLSQACLQSYDAKDEPPDSIGQSNFTTSPSIADTSSPSASENSMPTTISSATSQSQLPRFNAPQFGYVFDSAPEQMTAFNYDTSPFQHPTFRSNSIFLNPSTDPTGRRFSYFPPDFTHTGESPLVEEATPPATTTPQQAQSTPAQTTLVNQLPTPPESLVPSFANTSSLSPPGAVNVPHRSPTPTMPHTSPPSLAGPVQHIRPMNVKFEPQLNATSFAVNQQAPPINLKFEPPETPASQPTPRQVAPQAGQPKHTPTFQVPPLPPHVTGGSAVPQQRPLPQQPANVHDWFSPPPPFISPFAFGGGMGGALGLWGDTPGAVNPPPGFPGSLGIDGVPFGGPEGMPPPPGNFGTSGLPQYAFPPDRQGSLSQEQQMELIDLLETQGMGEINSFLSMGMGFSGGDGGDGGIRWGS</sequence>
<dbReference type="CDD" id="cd12148">
    <property type="entry name" value="fungal_TF_MHR"/>
    <property type="match status" value="1"/>
</dbReference>
<keyword evidence="11" id="KW-1185">Reference proteome</keyword>
<dbReference type="Gene3D" id="4.10.240.10">
    <property type="entry name" value="Zn(2)-C6 fungal-type DNA-binding domain"/>
    <property type="match status" value="1"/>
</dbReference>
<accession>A0AA38R646</accession>
<evidence type="ECO:0000313" key="10">
    <source>
        <dbReference type="EMBL" id="KAJ9138448.1"/>
    </source>
</evidence>
<feature type="compositionally biased region" description="Pro residues" evidence="8">
    <location>
        <begin position="18"/>
        <end position="35"/>
    </location>
</feature>
<keyword evidence="3" id="KW-0862">Zinc</keyword>
<evidence type="ECO:0000313" key="11">
    <source>
        <dbReference type="Proteomes" id="UP001174694"/>
    </source>
</evidence>
<feature type="domain" description="Zn(2)-C6 fungal-type" evidence="9">
    <location>
        <begin position="58"/>
        <end position="88"/>
    </location>
</feature>
<organism evidence="10 11">
    <name type="scientific">Pleurostoma richardsiae</name>
    <dbReference type="NCBI Taxonomy" id="41990"/>
    <lineage>
        <taxon>Eukaryota</taxon>
        <taxon>Fungi</taxon>
        <taxon>Dikarya</taxon>
        <taxon>Ascomycota</taxon>
        <taxon>Pezizomycotina</taxon>
        <taxon>Sordariomycetes</taxon>
        <taxon>Sordariomycetidae</taxon>
        <taxon>Calosphaeriales</taxon>
        <taxon>Pleurostomataceae</taxon>
        <taxon>Pleurostoma</taxon>
    </lineage>
</organism>
<dbReference type="GO" id="GO:0043565">
    <property type="term" value="F:sequence-specific DNA binding"/>
    <property type="evidence" value="ECO:0007669"/>
    <property type="project" value="TreeGrafter"/>
</dbReference>
<dbReference type="EMBL" id="JANBVO010000030">
    <property type="protein sequence ID" value="KAJ9138448.1"/>
    <property type="molecule type" value="Genomic_DNA"/>
</dbReference>
<evidence type="ECO:0000256" key="5">
    <source>
        <dbReference type="ARBA" id="ARBA00023125"/>
    </source>
</evidence>
<dbReference type="InterPro" id="IPR007219">
    <property type="entry name" value="XnlR_reg_dom"/>
</dbReference>
<dbReference type="SMART" id="SM00066">
    <property type="entry name" value="GAL4"/>
    <property type="match status" value="1"/>
</dbReference>
<keyword evidence="5" id="KW-0238">DNA-binding</keyword>
<dbReference type="Pfam" id="PF04082">
    <property type="entry name" value="Fungal_trans"/>
    <property type="match status" value="1"/>
</dbReference>
<comment type="caution">
    <text evidence="10">The sequence shown here is derived from an EMBL/GenBank/DDBJ whole genome shotgun (WGS) entry which is preliminary data.</text>
</comment>
<dbReference type="PANTHER" id="PTHR47782:SF8">
    <property type="entry name" value="ZN(II)2CYS6 TRANSCRIPTION FACTOR (EUROFUNG)"/>
    <property type="match status" value="1"/>
</dbReference>
<feature type="region of interest" description="Disordered" evidence="8">
    <location>
        <begin position="774"/>
        <end position="801"/>
    </location>
</feature>
<dbReference type="GO" id="GO:0006351">
    <property type="term" value="P:DNA-templated transcription"/>
    <property type="evidence" value="ECO:0007669"/>
    <property type="project" value="InterPro"/>
</dbReference>
<proteinExistence type="predicted"/>
<dbReference type="CDD" id="cd00067">
    <property type="entry name" value="GAL4"/>
    <property type="match status" value="1"/>
</dbReference>
<dbReference type="SUPFAM" id="SSF57701">
    <property type="entry name" value="Zn2/Cys6 DNA-binding domain"/>
    <property type="match status" value="1"/>
</dbReference>
<protein>
    <submittedName>
        <fullName evidence="10">Protein STB5</fullName>
    </submittedName>
</protein>
<evidence type="ECO:0000256" key="2">
    <source>
        <dbReference type="ARBA" id="ARBA00022723"/>
    </source>
</evidence>
<feature type="region of interest" description="Disordered" evidence="8">
    <location>
        <begin position="830"/>
        <end position="898"/>
    </location>
</feature>
<feature type="compositionally biased region" description="Polar residues" evidence="8">
    <location>
        <begin position="627"/>
        <end position="663"/>
    </location>
</feature>
<reference evidence="10" key="1">
    <citation type="submission" date="2022-07" db="EMBL/GenBank/DDBJ databases">
        <title>Fungi with potential for degradation of polypropylene.</title>
        <authorList>
            <person name="Gostincar C."/>
        </authorList>
    </citation>
    <scope>NUCLEOTIDE SEQUENCE</scope>
    <source>
        <strain evidence="10">EXF-13308</strain>
    </source>
</reference>
<keyword evidence="4" id="KW-0805">Transcription regulation</keyword>
<dbReference type="InterPro" id="IPR052202">
    <property type="entry name" value="Yeast_MetPath_Reg"/>
</dbReference>
<dbReference type="PANTHER" id="PTHR47782">
    <property type="entry name" value="ZN(II)2CYS6 TRANSCRIPTION FACTOR (EUROFUNG)-RELATED"/>
    <property type="match status" value="1"/>
</dbReference>
<dbReference type="Pfam" id="PF00172">
    <property type="entry name" value="Zn_clus"/>
    <property type="match status" value="1"/>
</dbReference>
<dbReference type="AlphaFoldDB" id="A0AA38R646"/>
<feature type="region of interest" description="Disordered" evidence="8">
    <location>
        <begin position="1"/>
        <end position="48"/>
    </location>
</feature>
<dbReference type="PROSITE" id="PS00463">
    <property type="entry name" value="ZN2_CY6_FUNGAL_1"/>
    <property type="match status" value="1"/>
</dbReference>
<dbReference type="GO" id="GO:0008270">
    <property type="term" value="F:zinc ion binding"/>
    <property type="evidence" value="ECO:0007669"/>
    <property type="project" value="InterPro"/>
</dbReference>
<comment type="subcellular location">
    <subcellularLocation>
        <location evidence="1">Nucleus</location>
    </subcellularLocation>
</comment>
<evidence type="ECO:0000256" key="8">
    <source>
        <dbReference type="SAM" id="MobiDB-lite"/>
    </source>
</evidence>
<dbReference type="GO" id="GO:0005634">
    <property type="term" value="C:nucleus"/>
    <property type="evidence" value="ECO:0007669"/>
    <property type="project" value="UniProtKB-SubCell"/>
</dbReference>
<dbReference type="Proteomes" id="UP001174694">
    <property type="component" value="Unassembled WGS sequence"/>
</dbReference>
<keyword evidence="7" id="KW-0539">Nucleus</keyword>
<evidence type="ECO:0000256" key="6">
    <source>
        <dbReference type="ARBA" id="ARBA00023163"/>
    </source>
</evidence>
<keyword evidence="6" id="KW-0804">Transcription</keyword>
<evidence type="ECO:0000256" key="7">
    <source>
        <dbReference type="ARBA" id="ARBA00023242"/>
    </source>
</evidence>
<evidence type="ECO:0000256" key="3">
    <source>
        <dbReference type="ARBA" id="ARBA00022833"/>
    </source>
</evidence>
<evidence type="ECO:0000256" key="1">
    <source>
        <dbReference type="ARBA" id="ARBA00004123"/>
    </source>
</evidence>